<proteinExistence type="predicted"/>
<dbReference type="AlphaFoldDB" id="A0AAJ0CLZ3"/>
<feature type="region of interest" description="Disordered" evidence="2">
    <location>
        <begin position="162"/>
        <end position="181"/>
    </location>
</feature>
<reference evidence="3" key="1">
    <citation type="submission" date="2023-06" db="EMBL/GenBank/DDBJ databases">
        <title>Conoideocrella luteorostrata (Hypocreales: Clavicipitaceae), a potential biocontrol fungus for elongate hemlock scale in United States Christmas tree production areas.</title>
        <authorList>
            <person name="Barrett H."/>
            <person name="Lovett B."/>
            <person name="Macias A.M."/>
            <person name="Stajich J.E."/>
            <person name="Kasson M.T."/>
        </authorList>
    </citation>
    <scope>NUCLEOTIDE SEQUENCE</scope>
    <source>
        <strain evidence="3">ARSEF 14590</strain>
    </source>
</reference>
<evidence type="ECO:0008006" key="5">
    <source>
        <dbReference type="Google" id="ProtNLM"/>
    </source>
</evidence>
<accession>A0AAJ0CLZ3</accession>
<comment type="caution">
    <text evidence="3">The sequence shown here is derived from an EMBL/GenBank/DDBJ whole genome shotgun (WGS) entry which is preliminary data.</text>
</comment>
<keyword evidence="1" id="KW-0040">ANK repeat</keyword>
<dbReference type="EMBL" id="JASWJB010000144">
    <property type="protein sequence ID" value="KAK2595067.1"/>
    <property type="molecule type" value="Genomic_DNA"/>
</dbReference>
<dbReference type="SUPFAM" id="SSF48403">
    <property type="entry name" value="Ankyrin repeat"/>
    <property type="match status" value="1"/>
</dbReference>
<evidence type="ECO:0000256" key="1">
    <source>
        <dbReference type="PROSITE-ProRule" id="PRU00023"/>
    </source>
</evidence>
<gene>
    <name evidence="3" type="ORF">QQS21_007198</name>
</gene>
<sequence length="181" mass="19229">MLILDGSFGILDEQDKIGSSSDPLGQVGKLYIVIAGLPGGQYGTASATTAANNMMRTFSNFCYVDRRDMLHGNYAGAADQRTKAASYEGHVEVVEMLLSNGADVTIHSRHDDIPRRNASGEEFGESLRTVKLIKMLLGNALQAVSYGGRVEVVQMALDAGADSNAQSGHDDSAPHAIPCVE</sequence>
<dbReference type="PROSITE" id="PS50088">
    <property type="entry name" value="ANK_REPEAT"/>
    <property type="match status" value="1"/>
</dbReference>
<dbReference type="Proteomes" id="UP001251528">
    <property type="component" value="Unassembled WGS sequence"/>
</dbReference>
<organism evidence="3 4">
    <name type="scientific">Conoideocrella luteorostrata</name>
    <dbReference type="NCBI Taxonomy" id="1105319"/>
    <lineage>
        <taxon>Eukaryota</taxon>
        <taxon>Fungi</taxon>
        <taxon>Dikarya</taxon>
        <taxon>Ascomycota</taxon>
        <taxon>Pezizomycotina</taxon>
        <taxon>Sordariomycetes</taxon>
        <taxon>Hypocreomycetidae</taxon>
        <taxon>Hypocreales</taxon>
        <taxon>Clavicipitaceae</taxon>
        <taxon>Conoideocrella</taxon>
    </lineage>
</organism>
<evidence type="ECO:0000313" key="4">
    <source>
        <dbReference type="Proteomes" id="UP001251528"/>
    </source>
</evidence>
<evidence type="ECO:0000313" key="3">
    <source>
        <dbReference type="EMBL" id="KAK2595067.1"/>
    </source>
</evidence>
<evidence type="ECO:0000256" key="2">
    <source>
        <dbReference type="SAM" id="MobiDB-lite"/>
    </source>
</evidence>
<dbReference type="Gene3D" id="1.25.40.20">
    <property type="entry name" value="Ankyrin repeat-containing domain"/>
    <property type="match status" value="1"/>
</dbReference>
<feature type="repeat" description="ANK" evidence="1">
    <location>
        <begin position="85"/>
        <end position="109"/>
    </location>
</feature>
<protein>
    <recommendedName>
        <fullName evidence="5">Ankyrin</fullName>
    </recommendedName>
</protein>
<keyword evidence="4" id="KW-1185">Reference proteome</keyword>
<dbReference type="Pfam" id="PF00023">
    <property type="entry name" value="Ank"/>
    <property type="match status" value="1"/>
</dbReference>
<name>A0AAJ0CLZ3_9HYPO</name>
<dbReference type="InterPro" id="IPR002110">
    <property type="entry name" value="Ankyrin_rpt"/>
</dbReference>
<dbReference type="InterPro" id="IPR036770">
    <property type="entry name" value="Ankyrin_rpt-contain_sf"/>
</dbReference>